<reference evidence="6 7" key="1">
    <citation type="submission" date="2019-07" db="EMBL/GenBank/DDBJ databases">
        <title>Genomes of sea-ice associated Colwellia species.</title>
        <authorList>
            <person name="Bowman J.P."/>
        </authorList>
    </citation>
    <scope>NUCLEOTIDE SEQUENCE [LARGE SCALE GENOMIC DNA]</scope>
    <source>
        <strain evidence="6 7">ACAM 459</strain>
    </source>
</reference>
<dbReference type="InterPro" id="IPR036388">
    <property type="entry name" value="WH-like_DNA-bd_sf"/>
</dbReference>
<dbReference type="RefSeq" id="WP_146790616.1">
    <property type="nucleotide sequence ID" value="NZ_VOLT01000011.1"/>
</dbReference>
<sequence>MKQLDLNSLSVFITLYHAGSTQKAAFKLNRSQSYVSKVLSKLRDDIGDPLFVRTATGLEPTSYASIIAPKVKEALALMQKALEPESFNPLALDKITIHLAAPFIIPIGKLLITKIRQKTPAVIELREWNLDSEALLLEEKIDIAVHALKNRPQSLYQKKIMSVSGQFIGNRQGEFVKTIFDNYNEYSGMYQLLDAEIKPGIIIDSQYLSGQLMDEHYTYSLTNDEKKKNTPTDVAMICKAARRCSPKIQWLMDMCVPIVKQAQW</sequence>
<dbReference type="SUPFAM" id="SSF46785">
    <property type="entry name" value="Winged helix' DNA-binding domain"/>
    <property type="match status" value="1"/>
</dbReference>
<keyword evidence="2" id="KW-0805">Transcription regulation</keyword>
<name>A0A5C6Q974_9GAMM</name>
<dbReference type="InterPro" id="IPR036390">
    <property type="entry name" value="WH_DNA-bd_sf"/>
</dbReference>
<evidence type="ECO:0000256" key="4">
    <source>
        <dbReference type="ARBA" id="ARBA00023163"/>
    </source>
</evidence>
<keyword evidence="3" id="KW-0238">DNA-binding</keyword>
<organism evidence="6 7">
    <name type="scientific">Colwellia demingiae</name>
    <dbReference type="NCBI Taxonomy" id="89401"/>
    <lineage>
        <taxon>Bacteria</taxon>
        <taxon>Pseudomonadati</taxon>
        <taxon>Pseudomonadota</taxon>
        <taxon>Gammaproteobacteria</taxon>
        <taxon>Alteromonadales</taxon>
        <taxon>Colwelliaceae</taxon>
        <taxon>Colwellia</taxon>
    </lineage>
</organism>
<dbReference type="PROSITE" id="PS50931">
    <property type="entry name" value="HTH_LYSR"/>
    <property type="match status" value="1"/>
</dbReference>
<evidence type="ECO:0000256" key="3">
    <source>
        <dbReference type="ARBA" id="ARBA00023125"/>
    </source>
</evidence>
<gene>
    <name evidence="6" type="ORF">ESZ36_18540</name>
</gene>
<comment type="similarity">
    <text evidence="1">Belongs to the LysR transcriptional regulatory family.</text>
</comment>
<comment type="caution">
    <text evidence="6">The sequence shown here is derived from an EMBL/GenBank/DDBJ whole genome shotgun (WGS) entry which is preliminary data.</text>
</comment>
<accession>A0A5C6Q974</accession>
<evidence type="ECO:0000259" key="5">
    <source>
        <dbReference type="PROSITE" id="PS50931"/>
    </source>
</evidence>
<dbReference type="Proteomes" id="UP000321822">
    <property type="component" value="Unassembled WGS sequence"/>
</dbReference>
<dbReference type="OrthoDB" id="9785745at2"/>
<evidence type="ECO:0000313" key="7">
    <source>
        <dbReference type="Proteomes" id="UP000321822"/>
    </source>
</evidence>
<dbReference type="PANTHER" id="PTHR30118">
    <property type="entry name" value="HTH-TYPE TRANSCRIPTIONAL REGULATOR LEUO-RELATED"/>
    <property type="match status" value="1"/>
</dbReference>
<dbReference type="PANTHER" id="PTHR30118:SF15">
    <property type="entry name" value="TRANSCRIPTIONAL REGULATORY PROTEIN"/>
    <property type="match status" value="1"/>
</dbReference>
<keyword evidence="4" id="KW-0804">Transcription</keyword>
<protein>
    <submittedName>
        <fullName evidence="6">LysR family transcriptional regulator</fullName>
    </submittedName>
</protein>
<dbReference type="InterPro" id="IPR000847">
    <property type="entry name" value="LysR_HTH_N"/>
</dbReference>
<evidence type="ECO:0000256" key="2">
    <source>
        <dbReference type="ARBA" id="ARBA00023015"/>
    </source>
</evidence>
<dbReference type="Gene3D" id="1.10.10.10">
    <property type="entry name" value="Winged helix-like DNA-binding domain superfamily/Winged helix DNA-binding domain"/>
    <property type="match status" value="1"/>
</dbReference>
<evidence type="ECO:0000313" key="6">
    <source>
        <dbReference type="EMBL" id="TWX65273.1"/>
    </source>
</evidence>
<dbReference type="InterPro" id="IPR050389">
    <property type="entry name" value="LysR-type_TF"/>
</dbReference>
<dbReference type="EMBL" id="VOLT01000011">
    <property type="protein sequence ID" value="TWX65273.1"/>
    <property type="molecule type" value="Genomic_DNA"/>
</dbReference>
<feature type="domain" description="HTH lysR-type" evidence="5">
    <location>
        <begin position="4"/>
        <end position="61"/>
    </location>
</feature>
<keyword evidence="7" id="KW-1185">Reference proteome</keyword>
<dbReference type="GO" id="GO:0003677">
    <property type="term" value="F:DNA binding"/>
    <property type="evidence" value="ECO:0007669"/>
    <property type="project" value="UniProtKB-KW"/>
</dbReference>
<dbReference type="Pfam" id="PF00126">
    <property type="entry name" value="HTH_1"/>
    <property type="match status" value="1"/>
</dbReference>
<dbReference type="AlphaFoldDB" id="A0A5C6Q974"/>
<proteinExistence type="inferred from homology"/>
<evidence type="ECO:0000256" key="1">
    <source>
        <dbReference type="ARBA" id="ARBA00009437"/>
    </source>
</evidence>
<dbReference type="GO" id="GO:0003700">
    <property type="term" value="F:DNA-binding transcription factor activity"/>
    <property type="evidence" value="ECO:0007669"/>
    <property type="project" value="InterPro"/>
</dbReference>